<keyword evidence="2" id="KW-1185">Reference proteome</keyword>
<comment type="caution">
    <text evidence="1">The sequence shown here is derived from an EMBL/GenBank/DDBJ whole genome shotgun (WGS) entry which is preliminary data.</text>
</comment>
<evidence type="ECO:0000313" key="2">
    <source>
        <dbReference type="Proteomes" id="UP000558997"/>
    </source>
</evidence>
<protein>
    <recommendedName>
        <fullName evidence="3">Terminase</fullName>
    </recommendedName>
</protein>
<accession>A0A841E520</accession>
<evidence type="ECO:0000313" key="1">
    <source>
        <dbReference type="EMBL" id="MBB5982428.1"/>
    </source>
</evidence>
<name>A0A841E520_9ACTN</name>
<evidence type="ECO:0008006" key="3">
    <source>
        <dbReference type="Google" id="ProtNLM"/>
    </source>
</evidence>
<dbReference type="Gene3D" id="3.40.50.300">
    <property type="entry name" value="P-loop containing nucleotide triphosphate hydrolases"/>
    <property type="match status" value="1"/>
</dbReference>
<proteinExistence type="predicted"/>
<dbReference type="EMBL" id="JACHNF010000001">
    <property type="protein sequence ID" value="MBB5982428.1"/>
    <property type="molecule type" value="Genomic_DNA"/>
</dbReference>
<dbReference type="InterPro" id="IPR027417">
    <property type="entry name" value="P-loop_NTPase"/>
</dbReference>
<organism evidence="1 2">
    <name type="scientific">Kribbella solani</name>
    <dbReference type="NCBI Taxonomy" id="236067"/>
    <lineage>
        <taxon>Bacteria</taxon>
        <taxon>Bacillati</taxon>
        <taxon>Actinomycetota</taxon>
        <taxon>Actinomycetes</taxon>
        <taxon>Propionibacteriales</taxon>
        <taxon>Kribbellaceae</taxon>
        <taxon>Kribbella</taxon>
    </lineage>
</organism>
<gene>
    <name evidence="1" type="ORF">HDA44_005769</name>
</gene>
<dbReference type="AlphaFoldDB" id="A0A841E520"/>
<dbReference type="Proteomes" id="UP000558997">
    <property type="component" value="Unassembled WGS sequence"/>
</dbReference>
<sequence>MSFLSPKTSADQITVRDGLTWDADRLRAYEWLVPFLDIPADAAAPLYMTPPTDEVVGSYGEYAIAWIEEAEGKKLRWWQKLAIVRQLEHRADGSLVWHSVVESCPRRAGKSVRIRGMALWRMAHAFLIGEVQTVVHCGNDLPICREIQRGAWKWSAEQGWNVTKANGKEAIEADDGSRWLVRSQEGVYGWEAGLAVVDEAWDVKPDTVSEGLEPAMLERLWSQLHLTSTAHRRATSLMKKRIVEALVVDDGETLLMLWGAPSGADPGDPEVWKAANPHWSEDRRRIMTKKYEKALAGEVDPEADDLDPMAGFTAQYLNMWQLNTAPREKGKPISTKEEWEERIVDLPATAPHSAAIESWFADGVSLAFAWKVDSQAIVSVQDFADLEEAALVLKESRFRGTVTVGASLADDPALVGIRCAKGQGLVIASVREFQRLLSEDAFLHDGGEELTNQVLAARVAAGTDGPRMVSNGRADAIKAALWAIQSCRKKSVGRPRIIVSR</sequence>
<dbReference type="RefSeq" id="WP_337906520.1">
    <property type="nucleotide sequence ID" value="NZ_BAAAVN010000008.1"/>
</dbReference>
<reference evidence="1 2" key="1">
    <citation type="submission" date="2020-08" db="EMBL/GenBank/DDBJ databases">
        <title>Sequencing the genomes of 1000 actinobacteria strains.</title>
        <authorList>
            <person name="Klenk H.-P."/>
        </authorList>
    </citation>
    <scope>NUCLEOTIDE SEQUENCE [LARGE SCALE GENOMIC DNA]</scope>
    <source>
        <strain evidence="1 2">DSM 17294</strain>
    </source>
</reference>